<organism evidence="2 3">
    <name type="scientific">Syntrophotalea acetylenivorans</name>
    <dbReference type="NCBI Taxonomy" id="1842532"/>
    <lineage>
        <taxon>Bacteria</taxon>
        <taxon>Pseudomonadati</taxon>
        <taxon>Thermodesulfobacteriota</taxon>
        <taxon>Desulfuromonadia</taxon>
        <taxon>Desulfuromonadales</taxon>
        <taxon>Syntrophotaleaceae</taxon>
        <taxon>Syntrophotalea</taxon>
    </lineage>
</organism>
<protein>
    <submittedName>
        <fullName evidence="2">Uncharacterized protein</fullName>
    </submittedName>
</protein>
<dbReference type="STRING" id="1842532.A7E78_08485"/>
<sequence length="175" mass="19465">MKPKGLLHHKSWTLRLFEWGILSCVVLILIGVFLRKVRYLQVETERLSVQATVDNLRAAVLLASVLPNKKESVRSEVRPGGNPVALLKAETGLEPDGYLGERSDADPNEIAPGRWYYDQAQGALIYRLRSVVGFESPLSGPARIRLCLRQAEAGQSAGSPLRLDACEPYRWKLAN</sequence>
<dbReference type="EMBL" id="CP015519">
    <property type="protein sequence ID" value="APG27867.1"/>
    <property type="molecule type" value="Genomic_DNA"/>
</dbReference>
<dbReference type="KEGG" id="pef:A7E78_08485"/>
<keyword evidence="1" id="KW-1133">Transmembrane helix</keyword>
<keyword evidence="1" id="KW-0472">Membrane</keyword>
<reference evidence="2 3" key="1">
    <citation type="journal article" date="2017" name="Genome Announc.">
        <title>Complete Genome Sequences of Two Acetylene-Fermenting Pelobacter acetylenicus Strains.</title>
        <authorList>
            <person name="Sutton J.M."/>
            <person name="Baesman S.M."/>
            <person name="Fierst J.L."/>
            <person name="Poret-Peterson A.T."/>
            <person name="Oremland R.S."/>
            <person name="Dunlap D.S."/>
            <person name="Akob D.M."/>
        </authorList>
    </citation>
    <scope>NUCLEOTIDE SEQUENCE [LARGE SCALE GENOMIC DNA]</scope>
    <source>
        <strain evidence="2 3">SFB93</strain>
    </source>
</reference>
<dbReference type="AlphaFoldDB" id="A0A1L3GPJ9"/>
<feature type="transmembrane region" description="Helical" evidence="1">
    <location>
        <begin position="12"/>
        <end position="34"/>
    </location>
</feature>
<dbReference type="Proteomes" id="UP000182517">
    <property type="component" value="Chromosome"/>
</dbReference>
<name>A0A1L3GPJ9_9BACT</name>
<dbReference type="OrthoDB" id="5387186at2"/>
<gene>
    <name evidence="2" type="ORF">A7E78_08485</name>
</gene>
<proteinExistence type="predicted"/>
<evidence type="ECO:0000256" key="1">
    <source>
        <dbReference type="SAM" id="Phobius"/>
    </source>
</evidence>
<evidence type="ECO:0000313" key="2">
    <source>
        <dbReference type="EMBL" id="APG27867.1"/>
    </source>
</evidence>
<keyword evidence="1" id="KW-0812">Transmembrane</keyword>
<accession>A0A1L3GPJ9</accession>
<keyword evidence="3" id="KW-1185">Reference proteome</keyword>
<evidence type="ECO:0000313" key="3">
    <source>
        <dbReference type="Proteomes" id="UP000182517"/>
    </source>
</evidence>
<dbReference type="RefSeq" id="WP_072283831.1">
    <property type="nucleotide sequence ID" value="NZ_CP015519.1"/>
</dbReference>